<organism evidence="1 2">
    <name type="scientific">Burkholderia multivorans (strain ATCC 17616 / 249)</name>
    <dbReference type="NCBI Taxonomy" id="395019"/>
    <lineage>
        <taxon>Bacteria</taxon>
        <taxon>Pseudomonadati</taxon>
        <taxon>Pseudomonadota</taxon>
        <taxon>Betaproteobacteria</taxon>
        <taxon>Burkholderiales</taxon>
        <taxon>Burkholderiaceae</taxon>
        <taxon>Burkholderia</taxon>
        <taxon>Burkholderia cepacia complex</taxon>
    </lineage>
</organism>
<dbReference type="Proteomes" id="UP000008815">
    <property type="component" value="Chromosome 2"/>
</dbReference>
<evidence type="ECO:0000313" key="2">
    <source>
        <dbReference type="Proteomes" id="UP000008815"/>
    </source>
</evidence>
<name>A0A0H3KWW8_BURM1</name>
<accession>A0A0H3KWW8</accession>
<gene>
    <name evidence="1" type="ordered locus">BMULJ_05044</name>
</gene>
<dbReference type="KEGG" id="bmj:BMULJ_05044"/>
<reference evidence="1 2" key="1">
    <citation type="submission" date="2007-04" db="EMBL/GenBank/DDBJ databases">
        <title>Complete genome sequence of Burkholderia multivorans ATCC 17616.</title>
        <authorList>
            <person name="Ohtsubo Y."/>
            <person name="Yamashita A."/>
            <person name="Kurokawa K."/>
            <person name="Takami H."/>
            <person name="Yuhara S."/>
            <person name="Nishiyama E."/>
            <person name="Endo R."/>
            <person name="Miyazaki R."/>
            <person name="Ono A."/>
            <person name="Yano K."/>
            <person name="Ito M."/>
            <person name="Sota M."/>
            <person name="Yuji N."/>
            <person name="Hattori M."/>
            <person name="Tsuda M."/>
        </authorList>
    </citation>
    <scope>NUCLEOTIDE SEQUENCE [LARGE SCALE GENOMIC DNA]</scope>
    <source>
        <strain evidence="2">ATCC 17616 / 249</strain>
    </source>
</reference>
<evidence type="ECO:0000313" key="1">
    <source>
        <dbReference type="EMBL" id="BAG46888.1"/>
    </source>
</evidence>
<protein>
    <submittedName>
        <fullName evidence="1">Uncharacterized protein</fullName>
    </submittedName>
</protein>
<dbReference type="EMBL" id="AP009386">
    <property type="protein sequence ID" value="BAG46888.1"/>
    <property type="molecule type" value="Genomic_DNA"/>
</dbReference>
<dbReference type="HOGENOM" id="CLU_129163_0_0_4"/>
<keyword evidence="2" id="KW-1185">Reference proteome</keyword>
<proteinExistence type="predicted"/>
<dbReference type="AlphaFoldDB" id="A0A0H3KWW8"/>
<sequence>MAGTTQAATEEAALPVVDARALAAIVELADMLRQLGAASSGRPIDVAPFLDGLTAVSARIHRIKPLDAADRQLAARHYYAGVLAGACGDESAVALGVAERLARLAAGASRASMRRFAVLVRIGRLHGRAFAAHCERRARL</sequence>